<dbReference type="Proteomes" id="UP000749040">
    <property type="component" value="Unassembled WGS sequence"/>
</dbReference>
<protein>
    <submittedName>
        <fullName evidence="3">Terminase large subunit</fullName>
    </submittedName>
</protein>
<evidence type="ECO:0000259" key="1">
    <source>
        <dbReference type="Pfam" id="PF03354"/>
    </source>
</evidence>
<dbReference type="EMBL" id="JADKYB010000004">
    <property type="protein sequence ID" value="MBM9504528.1"/>
    <property type="molecule type" value="Genomic_DNA"/>
</dbReference>
<proteinExistence type="predicted"/>
<comment type="caution">
    <text evidence="3">The sequence shown here is derived from an EMBL/GenBank/DDBJ whole genome shotgun (WGS) entry which is preliminary data.</text>
</comment>
<dbReference type="InterPro" id="IPR046462">
    <property type="entry name" value="TerL_nuclease"/>
</dbReference>
<feature type="domain" description="Terminase large subunit-like endonuclease" evidence="2">
    <location>
        <begin position="380"/>
        <end position="488"/>
    </location>
</feature>
<feature type="domain" description="Terminase large subunit-like ATPase" evidence="1">
    <location>
        <begin position="50"/>
        <end position="218"/>
    </location>
</feature>
<evidence type="ECO:0000259" key="2">
    <source>
        <dbReference type="Pfam" id="PF20441"/>
    </source>
</evidence>
<dbReference type="Pfam" id="PF20441">
    <property type="entry name" value="TerL_nuclease"/>
    <property type="match status" value="1"/>
</dbReference>
<sequence>MAAPRWLTPVPAADIARGDGPQFCEFTEQFCRITKDSIGGAAGTRIRLRPWQRTLAGQLWARRPDGRLRHRTALIGTPRKNGKSAVGAGIGLYGLSFGPSGGEVYSIAADKDQARIVFGVARRMIELEPELSSAMRVYRDAIELPATGSVYRCLSAEAYTKEGLNPHLVIADEVHAQPTRELWDVMRLASGSRLEPMMVGITTAGVKTDSTGGDSLCYTLYQYGLKVVSGEIADPTFFLAWWGAPDDANHRDPATWAQANPGFGDIVGAEDFQASVLITPESEFRTKRLNQWVATAQAWLPGGAWEACADPRGPIPDGTEVVLAFDGSFNNDSTALIAVTVPAGGELPYIDVVASWERPTGSGNDWAVPILDVEEEIRRACRRWQVREICCDPFRWARSYQILEDDGLPIVEFPQSPQRMVPATQRFYEAVMNRQVAHSGDPRLARHIANCVIKVDNRGSRIAKDARHSPRKIDLAVASVMGLERAMAEPEPEPAEPQFFSWADL</sequence>
<dbReference type="PANTHER" id="PTHR41287">
    <property type="match status" value="1"/>
</dbReference>
<reference evidence="3 4" key="1">
    <citation type="submission" date="2021-01" db="EMBL/GenBank/DDBJ databases">
        <title>Streptomyces acididurans sp. nov., isolated from a peat swamp forest soil.</title>
        <authorList>
            <person name="Chantavorakit T."/>
            <person name="Duangmal K."/>
        </authorList>
    </citation>
    <scope>NUCLEOTIDE SEQUENCE [LARGE SCALE GENOMIC DNA]</scope>
    <source>
        <strain evidence="3 4">KK5PA1</strain>
    </source>
</reference>
<dbReference type="InterPro" id="IPR046461">
    <property type="entry name" value="TerL_ATPase"/>
</dbReference>
<organism evidence="3 4">
    <name type="scientific">Actinacidiphila acididurans</name>
    <dbReference type="NCBI Taxonomy" id="2784346"/>
    <lineage>
        <taxon>Bacteria</taxon>
        <taxon>Bacillati</taxon>
        <taxon>Actinomycetota</taxon>
        <taxon>Actinomycetes</taxon>
        <taxon>Kitasatosporales</taxon>
        <taxon>Streptomycetaceae</taxon>
        <taxon>Actinacidiphila</taxon>
    </lineage>
</organism>
<dbReference type="InterPro" id="IPR005021">
    <property type="entry name" value="Terminase_largesu-like"/>
</dbReference>
<gene>
    <name evidence="3" type="ORF">ITX44_08265</name>
</gene>
<evidence type="ECO:0000313" key="4">
    <source>
        <dbReference type="Proteomes" id="UP000749040"/>
    </source>
</evidence>
<keyword evidence="4" id="KW-1185">Reference proteome</keyword>
<dbReference type="Pfam" id="PF03354">
    <property type="entry name" value="TerL_ATPase"/>
    <property type="match status" value="1"/>
</dbReference>
<dbReference type="PANTHER" id="PTHR41287:SF1">
    <property type="entry name" value="PROTEIN YMFN"/>
    <property type="match status" value="1"/>
</dbReference>
<dbReference type="InterPro" id="IPR027417">
    <property type="entry name" value="P-loop_NTPase"/>
</dbReference>
<evidence type="ECO:0000313" key="3">
    <source>
        <dbReference type="EMBL" id="MBM9504528.1"/>
    </source>
</evidence>
<accession>A0ABS2TMF4</accession>
<dbReference type="Gene3D" id="3.30.420.240">
    <property type="match status" value="1"/>
</dbReference>
<dbReference type="Gene3D" id="3.40.50.300">
    <property type="entry name" value="P-loop containing nucleotide triphosphate hydrolases"/>
    <property type="match status" value="1"/>
</dbReference>
<name>A0ABS2TMF4_9ACTN</name>